<dbReference type="GO" id="GO:0046983">
    <property type="term" value="F:protein dimerization activity"/>
    <property type="evidence" value="ECO:0007669"/>
    <property type="project" value="InterPro"/>
</dbReference>
<protein>
    <recommendedName>
        <fullName evidence="6">BHLH domain-containing protein</fullName>
    </recommendedName>
</protein>
<evidence type="ECO:0000256" key="3">
    <source>
        <dbReference type="ARBA" id="ARBA00023163"/>
    </source>
</evidence>
<feature type="compositionally biased region" description="Polar residues" evidence="5">
    <location>
        <begin position="95"/>
        <end position="104"/>
    </location>
</feature>
<dbReference type="Gene3D" id="4.10.280.10">
    <property type="entry name" value="Helix-loop-helix DNA-binding domain"/>
    <property type="match status" value="1"/>
</dbReference>
<evidence type="ECO:0000256" key="5">
    <source>
        <dbReference type="SAM" id="MobiDB-lite"/>
    </source>
</evidence>
<sequence length="398" mass="44531">MALQGNGNYVFDELTNYNSSLDYPTATWHSGIAANYITKISHPPSQPTTRVIPTDGSLRHVNSSYGLDELLPFSLHSLDYTNRENPLQNVKLASEQPNFFSPNSKPKKNVSAEESSSSDHSAGDPQSISRARKRKNLANDKARWDLSINPCPGENTEKESKSKRLKITDATNEKSDLKSEAEQRAHSSEPERNPKQSQQSAKPSEAPKDYIHVRARRGQATDSHSLAERVRREKISERMKLLQDLVPGCNKITGKAVMLDEIINYVQSLQHQVEFLSMKLEAVNPRLDFNLEGFNSKDMLEPSSMPFASDSEIAYPQFPPPEWAHMQVGLSCNMEEPNMGNAREHTLKKIINGHLSPAEGCGDAISQTPNLWDDELQSVVQLGLGQNIQPPFTPQRFQ</sequence>
<feature type="compositionally biased region" description="Basic and acidic residues" evidence="5">
    <location>
        <begin position="171"/>
        <end position="194"/>
    </location>
</feature>
<feature type="non-terminal residue" evidence="7">
    <location>
        <position position="398"/>
    </location>
</feature>
<dbReference type="InterPro" id="IPR011598">
    <property type="entry name" value="bHLH_dom"/>
</dbReference>
<dbReference type="Proteomes" id="UP000824469">
    <property type="component" value="Unassembled WGS sequence"/>
</dbReference>
<reference evidence="7 8" key="1">
    <citation type="journal article" date="2021" name="Nat. Plants">
        <title>The Taxus genome provides insights into paclitaxel biosynthesis.</title>
        <authorList>
            <person name="Xiong X."/>
            <person name="Gou J."/>
            <person name="Liao Q."/>
            <person name="Li Y."/>
            <person name="Zhou Q."/>
            <person name="Bi G."/>
            <person name="Li C."/>
            <person name="Du R."/>
            <person name="Wang X."/>
            <person name="Sun T."/>
            <person name="Guo L."/>
            <person name="Liang H."/>
            <person name="Lu P."/>
            <person name="Wu Y."/>
            <person name="Zhang Z."/>
            <person name="Ro D.K."/>
            <person name="Shang Y."/>
            <person name="Huang S."/>
            <person name="Yan J."/>
        </authorList>
    </citation>
    <scope>NUCLEOTIDE SEQUENCE [LARGE SCALE GENOMIC DNA]</scope>
    <source>
        <strain evidence="7">Ta-2019</strain>
    </source>
</reference>
<dbReference type="PROSITE" id="PS50888">
    <property type="entry name" value="BHLH"/>
    <property type="match status" value="1"/>
</dbReference>
<dbReference type="GO" id="GO:0003700">
    <property type="term" value="F:DNA-binding transcription factor activity"/>
    <property type="evidence" value="ECO:0007669"/>
    <property type="project" value="TreeGrafter"/>
</dbReference>
<keyword evidence="4" id="KW-0539">Nucleus</keyword>
<dbReference type="SUPFAM" id="SSF47459">
    <property type="entry name" value="HLH, helix-loop-helix DNA-binding domain"/>
    <property type="match status" value="1"/>
</dbReference>
<accession>A0AA38GS88</accession>
<gene>
    <name evidence="7" type="ORF">KI387_007570</name>
</gene>
<proteinExistence type="predicted"/>
<dbReference type="InterPro" id="IPR024097">
    <property type="entry name" value="bHLH_ZIP_TF"/>
</dbReference>
<dbReference type="GO" id="GO:0005634">
    <property type="term" value="C:nucleus"/>
    <property type="evidence" value="ECO:0007669"/>
    <property type="project" value="UniProtKB-SubCell"/>
</dbReference>
<dbReference type="CDD" id="cd18919">
    <property type="entry name" value="bHLH_AtBPE_like"/>
    <property type="match status" value="1"/>
</dbReference>
<evidence type="ECO:0000256" key="1">
    <source>
        <dbReference type="ARBA" id="ARBA00004123"/>
    </source>
</evidence>
<evidence type="ECO:0000259" key="6">
    <source>
        <dbReference type="PROSITE" id="PS50888"/>
    </source>
</evidence>
<evidence type="ECO:0000313" key="8">
    <source>
        <dbReference type="Proteomes" id="UP000824469"/>
    </source>
</evidence>
<evidence type="ECO:0000256" key="2">
    <source>
        <dbReference type="ARBA" id="ARBA00023015"/>
    </source>
</evidence>
<keyword evidence="8" id="KW-1185">Reference proteome</keyword>
<dbReference type="OMA" id="ALNMNHQ"/>
<name>A0AA38GS88_TAXCH</name>
<feature type="domain" description="BHLH" evidence="6">
    <location>
        <begin position="219"/>
        <end position="269"/>
    </location>
</feature>
<dbReference type="AlphaFoldDB" id="A0AA38GS88"/>
<dbReference type="EMBL" id="JAHRHJ020000002">
    <property type="protein sequence ID" value="KAH9327392.1"/>
    <property type="molecule type" value="Genomic_DNA"/>
</dbReference>
<dbReference type="Pfam" id="PF00010">
    <property type="entry name" value="HLH"/>
    <property type="match status" value="1"/>
</dbReference>
<comment type="caution">
    <text evidence="7">The sequence shown here is derived from an EMBL/GenBank/DDBJ whole genome shotgun (WGS) entry which is preliminary data.</text>
</comment>
<keyword evidence="3" id="KW-0804">Transcription</keyword>
<dbReference type="InterPro" id="IPR036638">
    <property type="entry name" value="HLH_DNA-bd_sf"/>
</dbReference>
<organism evidence="7 8">
    <name type="scientific">Taxus chinensis</name>
    <name type="common">Chinese yew</name>
    <name type="synonym">Taxus wallichiana var. chinensis</name>
    <dbReference type="NCBI Taxonomy" id="29808"/>
    <lineage>
        <taxon>Eukaryota</taxon>
        <taxon>Viridiplantae</taxon>
        <taxon>Streptophyta</taxon>
        <taxon>Embryophyta</taxon>
        <taxon>Tracheophyta</taxon>
        <taxon>Spermatophyta</taxon>
        <taxon>Pinopsida</taxon>
        <taxon>Pinidae</taxon>
        <taxon>Conifers II</taxon>
        <taxon>Cupressales</taxon>
        <taxon>Taxaceae</taxon>
        <taxon>Taxus</taxon>
    </lineage>
</organism>
<dbReference type="FunFam" id="4.10.280.10:FF:000002">
    <property type="entry name" value="Basic helix-loop-helix transcription factor"/>
    <property type="match status" value="1"/>
</dbReference>
<dbReference type="PANTHER" id="PTHR12565">
    <property type="entry name" value="STEROL REGULATORY ELEMENT-BINDING PROTEIN"/>
    <property type="match status" value="1"/>
</dbReference>
<keyword evidence="2" id="KW-0805">Transcription regulation</keyword>
<dbReference type="SMART" id="SM00353">
    <property type="entry name" value="HLH"/>
    <property type="match status" value="1"/>
</dbReference>
<feature type="region of interest" description="Disordered" evidence="5">
    <location>
        <begin position="95"/>
        <end position="207"/>
    </location>
</feature>
<evidence type="ECO:0000256" key="4">
    <source>
        <dbReference type="ARBA" id="ARBA00023242"/>
    </source>
</evidence>
<evidence type="ECO:0000313" key="7">
    <source>
        <dbReference type="EMBL" id="KAH9327392.1"/>
    </source>
</evidence>
<comment type="subcellular location">
    <subcellularLocation>
        <location evidence="1">Nucleus</location>
    </subcellularLocation>
</comment>
<dbReference type="PANTHER" id="PTHR12565:SF184">
    <property type="entry name" value="BHLH TRANSCRIPTION FACTOR"/>
    <property type="match status" value="1"/>
</dbReference>